<dbReference type="EMBL" id="PGGH01332988">
    <property type="protein sequence ID" value="NIG61634.1"/>
    <property type="molecule type" value="Genomic_DNA"/>
</dbReference>
<sequence length="265" mass="30646">MVRGQELGARLEHLQSELERATLEHQEFLREQEFQQQRYQGLEQRLEAELQVAATSKEEALLALKKRALQLEEELFQLRQGAVGQGSEKQAEPRVTEAQSARLIEMERSAEKSVLELQGQELHRKLGVLEEEVQAARRSQEETRGQQQALLRDHEALAQLQRRQEAELEGLLARHRDLKANMRALELAHRELQGRHEQLQAQRAHVEAQEVALLAERERLMQDGHRQRGLEEELRRLQSEHDRYQPWHSPSPLGPVLGVPICEVG</sequence>
<protein>
    <submittedName>
        <fullName evidence="2">Coiled-coil domain-containing protein</fullName>
    </submittedName>
</protein>
<evidence type="ECO:0000313" key="2">
    <source>
        <dbReference type="EMBL" id="NIG61634.1"/>
    </source>
</evidence>
<dbReference type="PANTHER" id="PTHR18947">
    <property type="entry name" value="HOOK PROTEINS"/>
    <property type="match status" value="1"/>
</dbReference>
<proteinExistence type="predicted"/>
<reference evidence="2" key="1">
    <citation type="submission" date="2018-05" db="EMBL/GenBank/DDBJ databases">
        <authorList>
            <person name="Pedro S.L.S."/>
            <person name="Freitas R.C."/>
            <person name="Barreto A.S."/>
            <person name="Lima A.O.S."/>
        </authorList>
    </citation>
    <scope>NUCLEOTIDE SEQUENCE</scope>
    <source>
        <strain evidence="2">BP203</strain>
        <tissue evidence="2">Muscle</tissue>
    </source>
</reference>
<evidence type="ECO:0000256" key="1">
    <source>
        <dbReference type="SAM" id="Coils"/>
    </source>
</evidence>
<evidence type="ECO:0000313" key="3">
    <source>
        <dbReference type="Proteomes" id="UP001165941"/>
    </source>
</evidence>
<feature type="coiled-coil region" evidence="1">
    <location>
        <begin position="4"/>
        <end position="81"/>
    </location>
</feature>
<dbReference type="PANTHER" id="PTHR18947:SF35">
    <property type="entry name" value="COILED-COIL DOMAIN-CONTAINING PROTEIN 88B"/>
    <property type="match status" value="1"/>
</dbReference>
<gene>
    <name evidence="2" type="ORF">BU61_10634</name>
</gene>
<comment type="caution">
    <text evidence="2">The sequence shown here is derived from an EMBL/GenBank/DDBJ whole genome shotgun (WGS) entry which is preliminary data.</text>
</comment>
<organism evidence="2 3">
    <name type="scientific">Pontoporia blainvillei</name>
    <name type="common">Franciscana</name>
    <name type="synonym">Delphinus blainvillei</name>
    <dbReference type="NCBI Taxonomy" id="48723"/>
    <lineage>
        <taxon>Eukaryota</taxon>
        <taxon>Metazoa</taxon>
        <taxon>Chordata</taxon>
        <taxon>Craniata</taxon>
        <taxon>Vertebrata</taxon>
        <taxon>Euteleostomi</taxon>
        <taxon>Mammalia</taxon>
        <taxon>Eutheria</taxon>
        <taxon>Laurasiatheria</taxon>
        <taxon>Artiodactyla</taxon>
        <taxon>Whippomorpha</taxon>
        <taxon>Cetacea</taxon>
        <taxon>Odontoceti</taxon>
        <taxon>Pontoporiidae</taxon>
        <taxon>Pontoporia</taxon>
    </lineage>
</organism>
<accession>A0ABX0SAA2</accession>
<keyword evidence="3" id="KW-1185">Reference proteome</keyword>
<feature type="coiled-coil region" evidence="1">
    <location>
        <begin position="161"/>
        <end position="209"/>
    </location>
</feature>
<keyword evidence="1" id="KW-0175">Coiled coil</keyword>
<name>A0ABX0SAA2_PONBL</name>
<dbReference type="Proteomes" id="UP001165941">
    <property type="component" value="Unassembled WGS sequence"/>
</dbReference>